<dbReference type="InterPro" id="IPR003439">
    <property type="entry name" value="ABC_transporter-like_ATP-bd"/>
</dbReference>
<sequence length="255" mass="29832">MLCTLLKADSGYVFINNYQLNKENLKIKESIGIVFQNHLLDDLLTVEENLMTRAALYYSSYQDIKNAVQKVMKEMEIEHYANRLYGTLSGGQKRCCDIARAIIHQPQILFLDEPTTGLDPQTRQHVWKTIMALHRKNHMTIFLTTHYMEEANHANYIVIMDEGKIVAQGSPLQLRQCYAKERLILYYQNQAFPKQIKLLPYPIEIHEDYIVIYLNHTTEAYDILKQFQKDIIDFEVIKGNIEDVFLKVTGKELKI</sequence>
<keyword evidence="4 6" id="KW-0067">ATP-binding</keyword>
<evidence type="ECO:0000256" key="2">
    <source>
        <dbReference type="ARBA" id="ARBA00022448"/>
    </source>
</evidence>
<gene>
    <name evidence="6" type="ORF">NMU03_16570</name>
</gene>
<evidence type="ECO:0000313" key="6">
    <source>
        <dbReference type="EMBL" id="UTY40899.1"/>
    </source>
</evidence>
<dbReference type="Pfam" id="PF00005">
    <property type="entry name" value="ABC_tran"/>
    <property type="match status" value="1"/>
</dbReference>
<dbReference type="PANTHER" id="PTHR42711">
    <property type="entry name" value="ABC TRANSPORTER ATP-BINDING PROTEIN"/>
    <property type="match status" value="1"/>
</dbReference>
<dbReference type="Proteomes" id="UP001060112">
    <property type="component" value="Chromosome"/>
</dbReference>
<evidence type="ECO:0000256" key="3">
    <source>
        <dbReference type="ARBA" id="ARBA00022741"/>
    </source>
</evidence>
<keyword evidence="3" id="KW-0547">Nucleotide-binding</keyword>
<dbReference type="GO" id="GO:0005524">
    <property type="term" value="F:ATP binding"/>
    <property type="evidence" value="ECO:0007669"/>
    <property type="project" value="UniProtKB-KW"/>
</dbReference>
<evidence type="ECO:0000313" key="7">
    <source>
        <dbReference type="Proteomes" id="UP001060112"/>
    </source>
</evidence>
<evidence type="ECO:0000259" key="5">
    <source>
        <dbReference type="PROSITE" id="PS50893"/>
    </source>
</evidence>
<dbReference type="PROSITE" id="PS50893">
    <property type="entry name" value="ABC_TRANSPORTER_2"/>
    <property type="match status" value="1"/>
</dbReference>
<evidence type="ECO:0000256" key="4">
    <source>
        <dbReference type="ARBA" id="ARBA00022840"/>
    </source>
</evidence>
<dbReference type="Gene3D" id="3.40.50.300">
    <property type="entry name" value="P-loop containing nucleotide triphosphate hydrolases"/>
    <property type="match status" value="1"/>
</dbReference>
<dbReference type="SUPFAM" id="SSF52540">
    <property type="entry name" value="P-loop containing nucleoside triphosphate hydrolases"/>
    <property type="match status" value="1"/>
</dbReference>
<reference evidence="6" key="1">
    <citation type="submission" date="2022-07" db="EMBL/GenBank/DDBJ databases">
        <title>Faecal culturing of patients with breast cancer.</title>
        <authorList>
            <person name="Teng N.M.Y."/>
            <person name="Kiu R."/>
            <person name="Evans R."/>
            <person name="Baker D.J."/>
            <person name="Zenner C."/>
            <person name="Robinson S.D."/>
            <person name="Hall L.J."/>
        </authorList>
    </citation>
    <scope>NUCLEOTIDE SEQUENCE</scope>
    <source>
        <strain evidence="6">LH1062</strain>
    </source>
</reference>
<dbReference type="PANTHER" id="PTHR42711:SF5">
    <property type="entry name" value="ABC TRANSPORTER ATP-BINDING PROTEIN NATA"/>
    <property type="match status" value="1"/>
</dbReference>
<dbReference type="InterPro" id="IPR027417">
    <property type="entry name" value="P-loop_NTPase"/>
</dbReference>
<name>A0ABY5I6B5_9FIRM</name>
<keyword evidence="2" id="KW-0813">Transport</keyword>
<feature type="domain" description="ABC transporter" evidence="5">
    <location>
        <begin position="5"/>
        <end position="187"/>
    </location>
</feature>
<organism evidence="6 7">
    <name type="scientific">Allocoprobacillus halotolerans</name>
    <dbReference type="NCBI Taxonomy" id="2944914"/>
    <lineage>
        <taxon>Bacteria</taxon>
        <taxon>Bacillati</taxon>
        <taxon>Bacillota</taxon>
        <taxon>Erysipelotrichia</taxon>
        <taxon>Erysipelotrichales</taxon>
        <taxon>Erysipelotrichaceae</taxon>
        <taxon>Allocoprobacillus</taxon>
    </lineage>
</organism>
<comment type="similarity">
    <text evidence="1">Belongs to the ABC transporter superfamily.</text>
</comment>
<proteinExistence type="inferred from homology"/>
<dbReference type="EMBL" id="CP101620">
    <property type="protein sequence ID" value="UTY40899.1"/>
    <property type="molecule type" value="Genomic_DNA"/>
</dbReference>
<evidence type="ECO:0000256" key="1">
    <source>
        <dbReference type="ARBA" id="ARBA00005417"/>
    </source>
</evidence>
<protein>
    <submittedName>
        <fullName evidence="6">ABC transporter ATP-binding protein</fullName>
    </submittedName>
</protein>
<dbReference type="InterPro" id="IPR050763">
    <property type="entry name" value="ABC_transporter_ATP-binding"/>
</dbReference>
<keyword evidence="7" id="KW-1185">Reference proteome</keyword>
<accession>A0ABY5I6B5</accession>